<evidence type="ECO:0000313" key="1">
    <source>
        <dbReference type="EMBL" id="GGF94224.1"/>
    </source>
</evidence>
<protein>
    <submittedName>
        <fullName evidence="1">Uncharacterized protein</fullName>
    </submittedName>
</protein>
<reference evidence="2" key="1">
    <citation type="journal article" date="2019" name="Int. J. Syst. Evol. Microbiol.">
        <title>The Global Catalogue of Microorganisms (GCM) 10K type strain sequencing project: providing services to taxonomists for standard genome sequencing and annotation.</title>
        <authorList>
            <consortium name="The Broad Institute Genomics Platform"/>
            <consortium name="The Broad Institute Genome Sequencing Center for Infectious Disease"/>
            <person name="Wu L."/>
            <person name="Ma J."/>
        </authorList>
    </citation>
    <scope>NUCLEOTIDE SEQUENCE [LARGE SCALE GENOMIC DNA]</scope>
    <source>
        <strain evidence="2">CGMCC 1.15420</strain>
    </source>
</reference>
<accession>A0ABQ1VU04</accession>
<gene>
    <name evidence="1" type="ORF">GCM10010913_14670</name>
</gene>
<proteinExistence type="predicted"/>
<comment type="caution">
    <text evidence="1">The sequence shown here is derived from an EMBL/GenBank/DDBJ whole genome shotgun (WGS) entry which is preliminary data.</text>
</comment>
<dbReference type="EMBL" id="BMIW01000008">
    <property type="protein sequence ID" value="GGF94224.1"/>
    <property type="molecule type" value="Genomic_DNA"/>
</dbReference>
<name>A0ABQ1VU04_9BACL</name>
<organism evidence="1 2">
    <name type="scientific">Paenibacillus aceti</name>
    <dbReference type="NCBI Taxonomy" id="1820010"/>
    <lineage>
        <taxon>Bacteria</taxon>
        <taxon>Bacillati</taxon>
        <taxon>Bacillota</taxon>
        <taxon>Bacilli</taxon>
        <taxon>Bacillales</taxon>
        <taxon>Paenibacillaceae</taxon>
        <taxon>Paenibacillus</taxon>
    </lineage>
</organism>
<keyword evidence="2" id="KW-1185">Reference proteome</keyword>
<sequence>MIMCECAFIGAGGEPWYGIYGCAMGSGKPGYDGFAASGGPWYVRMYSDRCGEPR</sequence>
<dbReference type="Proteomes" id="UP000608420">
    <property type="component" value="Unassembled WGS sequence"/>
</dbReference>
<evidence type="ECO:0000313" key="2">
    <source>
        <dbReference type="Proteomes" id="UP000608420"/>
    </source>
</evidence>